<proteinExistence type="predicted"/>
<comment type="caution">
    <text evidence="1">The sequence shown here is derived from an EMBL/GenBank/DDBJ whole genome shotgun (WGS) entry which is preliminary data.</text>
</comment>
<organism evidence="1 2">
    <name type="scientific">Streptomyces roseolus</name>
    <dbReference type="NCBI Taxonomy" id="67358"/>
    <lineage>
        <taxon>Bacteria</taxon>
        <taxon>Bacillati</taxon>
        <taxon>Actinomycetota</taxon>
        <taxon>Actinomycetes</taxon>
        <taxon>Kitasatosporales</taxon>
        <taxon>Streptomycetaceae</taxon>
        <taxon>Streptomyces</taxon>
    </lineage>
</organism>
<keyword evidence="2" id="KW-1185">Reference proteome</keyword>
<evidence type="ECO:0000313" key="2">
    <source>
        <dbReference type="Proteomes" id="UP001278571"/>
    </source>
</evidence>
<dbReference type="Proteomes" id="UP001278571">
    <property type="component" value="Unassembled WGS sequence"/>
</dbReference>
<sequence length="91" mass="10099">MNTYTHHHHDIVLEWCCGMPAKELADALRASGVEAPLEGVDSRPSSIREPHAERLDLGDASIVLRCLSASWCQDDVASLGEIADQNLRRYQ</sequence>
<accession>A0ABU4KCT1</accession>
<dbReference type="RefSeq" id="WP_319011781.1">
    <property type="nucleotide sequence ID" value="NZ_JAWJZF010000448.1"/>
</dbReference>
<protein>
    <submittedName>
        <fullName evidence="1">Uncharacterized protein</fullName>
    </submittedName>
</protein>
<name>A0ABU4KCT1_9ACTN</name>
<dbReference type="EMBL" id="JAWJZF010000448">
    <property type="protein sequence ID" value="MDX2295574.1"/>
    <property type="molecule type" value="Genomic_DNA"/>
</dbReference>
<reference evidence="1 2" key="1">
    <citation type="submission" date="2023-10" db="EMBL/GenBank/DDBJ databases">
        <authorList>
            <person name="Wang X.X."/>
        </authorList>
    </citation>
    <scope>NUCLEOTIDE SEQUENCE [LARGE SCALE GENOMIC DNA]</scope>
    <source>
        <strain evidence="1 2">NBRC 12816</strain>
    </source>
</reference>
<evidence type="ECO:0000313" key="1">
    <source>
        <dbReference type="EMBL" id="MDX2295574.1"/>
    </source>
</evidence>
<gene>
    <name evidence="1" type="ORF">R2363_25815</name>
</gene>